<keyword evidence="5" id="KW-1185">Reference proteome</keyword>
<dbReference type="EMBL" id="CP134186">
    <property type="protein sequence ID" value="WPA99518.1"/>
    <property type="molecule type" value="Genomic_DNA"/>
</dbReference>
<dbReference type="EMBL" id="LKMD01000101">
    <property type="protein sequence ID" value="PIA99101.1"/>
    <property type="molecule type" value="Genomic_DNA"/>
</dbReference>
<dbReference type="Proteomes" id="UP000230605">
    <property type="component" value="Chromosome 3"/>
</dbReference>
<reference evidence="2 4" key="1">
    <citation type="submission" date="2015-10" db="EMBL/GenBank/DDBJ databases">
        <title>The cercosporin biosynthetic gene cluster was horizontally transferred to several fungal lineages and shown to be expanded in Cercospora beticola based on microsynteny with recipient genomes.</title>
        <authorList>
            <person name="De Jonge R."/>
            <person name="Ebert M.K."/>
            <person name="Suttle J.C."/>
            <person name="Jurick Ii W.M."/>
            <person name="Secor G.A."/>
            <person name="Thomma B.P."/>
            <person name="Van De Peer Y."/>
            <person name="Bolton M.D."/>
        </authorList>
    </citation>
    <scope>NUCLEOTIDE SEQUENCE [LARGE SCALE GENOMIC DNA]</scope>
    <source>
        <strain evidence="2 4">09-40</strain>
    </source>
</reference>
<feature type="compositionally biased region" description="Basic and acidic residues" evidence="1">
    <location>
        <begin position="196"/>
        <end position="206"/>
    </location>
</feature>
<organism evidence="2 4">
    <name type="scientific">Cercospora beticola</name>
    <name type="common">Sugarbeet leaf spot fungus</name>
    <dbReference type="NCBI Taxonomy" id="122368"/>
    <lineage>
        <taxon>Eukaryota</taxon>
        <taxon>Fungi</taxon>
        <taxon>Dikarya</taxon>
        <taxon>Ascomycota</taxon>
        <taxon>Pezizomycotina</taxon>
        <taxon>Dothideomycetes</taxon>
        <taxon>Dothideomycetidae</taxon>
        <taxon>Mycosphaerellales</taxon>
        <taxon>Mycosphaerellaceae</taxon>
        <taxon>Cercospora</taxon>
    </lineage>
</organism>
<accession>A0A2G5I2W9</accession>
<evidence type="ECO:0000313" key="4">
    <source>
        <dbReference type="Proteomes" id="UP000230605"/>
    </source>
</evidence>
<name>A0A2G5I2W9_CERBT</name>
<dbReference type="Proteomes" id="UP001302367">
    <property type="component" value="Chromosome 3"/>
</dbReference>
<evidence type="ECO:0000313" key="5">
    <source>
        <dbReference type="Proteomes" id="UP001302367"/>
    </source>
</evidence>
<feature type="region of interest" description="Disordered" evidence="1">
    <location>
        <begin position="1"/>
        <end position="25"/>
    </location>
</feature>
<dbReference type="AlphaFoldDB" id="A0A2G5I2W9"/>
<reference evidence="3 5" key="2">
    <citation type="submission" date="2023-09" db="EMBL/GenBank/DDBJ databases">
        <title>Complete-Gapless Cercospora beticola genome.</title>
        <authorList>
            <person name="Wyatt N.A."/>
            <person name="Spanner R.E."/>
            <person name="Bolton M.D."/>
        </authorList>
    </citation>
    <scope>NUCLEOTIDE SEQUENCE [LARGE SCALE GENOMIC DNA]</scope>
    <source>
        <strain evidence="3">Cb09-40</strain>
    </source>
</reference>
<evidence type="ECO:0000313" key="3">
    <source>
        <dbReference type="EMBL" id="WPA99518.1"/>
    </source>
</evidence>
<protein>
    <submittedName>
        <fullName evidence="2">Uncharacterized protein</fullName>
    </submittedName>
</protein>
<feature type="region of interest" description="Disordered" evidence="1">
    <location>
        <begin position="178"/>
        <end position="206"/>
    </location>
</feature>
<gene>
    <name evidence="2" type="ORF">CB0940_02382</name>
    <name evidence="3" type="ORF">RHO25_004136</name>
</gene>
<feature type="compositionally biased region" description="Low complexity" evidence="1">
    <location>
        <begin position="10"/>
        <end position="24"/>
    </location>
</feature>
<proteinExistence type="predicted"/>
<evidence type="ECO:0000313" key="2">
    <source>
        <dbReference type="EMBL" id="PIA99101.1"/>
    </source>
</evidence>
<evidence type="ECO:0000256" key="1">
    <source>
        <dbReference type="SAM" id="MobiDB-lite"/>
    </source>
</evidence>
<sequence>MNNNQRAPPSRSSTQAAAQSLQSSHPNAVLDQGVHTRTSSMLHPSTTSSIPLDPWASSHESVATLYGGRPALPADAECPTPDPIWMLCQLDEHEGKALRMPLASRRNFLCAIGVTRMHDGVDSELANKIILEWYHLQRVNRARQHKAAIKQQPTFARYLSQQPAVPISVDAEAALKRVASRRKENKKDTPASADSSPEKPPRLDISYEHQIGQLKERLQNFKV</sequence>